<reference evidence="2 3" key="1">
    <citation type="journal article" date="2018" name="PLoS Genet.">
        <title>Population sequencing reveals clonal diversity and ancestral inbreeding in the grapevine cultivar Chardonnay.</title>
        <authorList>
            <person name="Roach M.J."/>
            <person name="Johnson D.L."/>
            <person name="Bohlmann J."/>
            <person name="van Vuuren H.J."/>
            <person name="Jones S.J."/>
            <person name="Pretorius I.S."/>
            <person name="Schmidt S.A."/>
            <person name="Borneman A.R."/>
        </authorList>
    </citation>
    <scope>NUCLEOTIDE SEQUENCE [LARGE SCALE GENOMIC DNA]</scope>
    <source>
        <strain evidence="3">cv. Chardonnay</strain>
        <tissue evidence="2">Leaf</tissue>
    </source>
</reference>
<proteinExistence type="predicted"/>
<gene>
    <name evidence="2" type="ORF">CK203_092382</name>
</gene>
<accession>A0A438F0S3</accession>
<feature type="domain" description="Reverse transcriptase zinc-binding" evidence="1">
    <location>
        <begin position="634"/>
        <end position="718"/>
    </location>
</feature>
<evidence type="ECO:0000259" key="1">
    <source>
        <dbReference type="Pfam" id="PF13966"/>
    </source>
</evidence>
<comment type="caution">
    <text evidence="2">The sequence shown here is derived from an EMBL/GenBank/DDBJ whole genome shotgun (WGS) entry which is preliminary data.</text>
</comment>
<protein>
    <recommendedName>
        <fullName evidence="1">Reverse transcriptase zinc-binding domain-containing protein</fullName>
    </recommendedName>
</protein>
<evidence type="ECO:0000313" key="2">
    <source>
        <dbReference type="EMBL" id="RVW53546.1"/>
    </source>
</evidence>
<dbReference type="EMBL" id="QGNW01001143">
    <property type="protein sequence ID" value="RVW53546.1"/>
    <property type="molecule type" value="Genomic_DNA"/>
</dbReference>
<dbReference type="InterPro" id="IPR026960">
    <property type="entry name" value="RVT-Znf"/>
</dbReference>
<dbReference type="Pfam" id="PF13966">
    <property type="entry name" value="zf-RVT"/>
    <property type="match status" value="1"/>
</dbReference>
<dbReference type="AlphaFoldDB" id="A0A438F0S3"/>
<name>A0A438F0S3_VITVI</name>
<sequence length="775" mass="87428">MSLPEAAQMRGAPTQEWELNVYVFGVAPLVEARGKSGADESLLEEASRYSHSETCSFPSLLLLFVPGGGGEKEADGSERVVSIDLEEGAEEYEGRVLPTKDVERVLEEEEGSVLGSWMNGSFVNLYRCLGMPTEGFEGEILLLLRRMKERKNLKGDLVGKRRKIQKVSRSEMELKKLECSTNYSGAGRNAGETKKEPWRRKMFRLGGHQLERSLWFPVESNKGGRLTYSMRRFSEIIEDLELKNLPLQEGSFTWKGGAMQYVLPKSVSDHFPILLDGEGAWWKGLSFSESASYVLAAKLKALKSLLIDWNRMVFEENEVRGGVMNEFKLLLSAAGGWKPNISGMSFERLEDMETARLEKSFSKQEEKVMEFLGSFMTMAGRQILDVVLVANEVTYSILKSNEGAVMCKLDIEKAKWGFLLACKARGRGGEGVQVMMGLRINLDKSESILVGSVENAKALAANLGCKVGSLSSTHLCLPLSVPHRSVVVWDGKGQIEDRADSEGFLWETGPLNGNLILFSGVCWRFANERGVFWNQVIKGKYGEEQRGWCSKEVKGGYGVGLWKAFRKEWFVDAWVKDVWCSIEGGGNWSPHFSIQFNDWEMDEVCRFFLGLHGKRVQQVVEDRVLWRETKCGKFSVKSLYKSLVLGSPVSFPSSAIWKVYVQPRMSFFGWEAMWERPLTLDQLQKRGWPLANKCYLCQRHEESIDHILLLCVKARILWALLFSLFGVQWVLPATVKATLLGWDGSFVGKKRKGVWRASPLSFFLDGLEGKEQSCF</sequence>
<evidence type="ECO:0000313" key="3">
    <source>
        <dbReference type="Proteomes" id="UP000288805"/>
    </source>
</evidence>
<organism evidence="2 3">
    <name type="scientific">Vitis vinifera</name>
    <name type="common">Grape</name>
    <dbReference type="NCBI Taxonomy" id="29760"/>
    <lineage>
        <taxon>Eukaryota</taxon>
        <taxon>Viridiplantae</taxon>
        <taxon>Streptophyta</taxon>
        <taxon>Embryophyta</taxon>
        <taxon>Tracheophyta</taxon>
        <taxon>Spermatophyta</taxon>
        <taxon>Magnoliopsida</taxon>
        <taxon>eudicotyledons</taxon>
        <taxon>Gunneridae</taxon>
        <taxon>Pentapetalae</taxon>
        <taxon>rosids</taxon>
        <taxon>Vitales</taxon>
        <taxon>Vitaceae</taxon>
        <taxon>Viteae</taxon>
        <taxon>Vitis</taxon>
    </lineage>
</organism>
<dbReference type="Proteomes" id="UP000288805">
    <property type="component" value="Unassembled WGS sequence"/>
</dbReference>